<dbReference type="AlphaFoldDB" id="A0AAV4PRV8"/>
<keyword evidence="2" id="KW-1185">Reference proteome</keyword>
<protein>
    <submittedName>
        <fullName evidence="1">Uncharacterized protein</fullName>
    </submittedName>
</protein>
<evidence type="ECO:0000313" key="1">
    <source>
        <dbReference type="EMBL" id="GIX99849.1"/>
    </source>
</evidence>
<organism evidence="1 2">
    <name type="scientific">Caerostris extrusa</name>
    <name type="common">Bark spider</name>
    <name type="synonym">Caerostris bankana</name>
    <dbReference type="NCBI Taxonomy" id="172846"/>
    <lineage>
        <taxon>Eukaryota</taxon>
        <taxon>Metazoa</taxon>
        <taxon>Ecdysozoa</taxon>
        <taxon>Arthropoda</taxon>
        <taxon>Chelicerata</taxon>
        <taxon>Arachnida</taxon>
        <taxon>Araneae</taxon>
        <taxon>Araneomorphae</taxon>
        <taxon>Entelegynae</taxon>
        <taxon>Araneoidea</taxon>
        <taxon>Araneidae</taxon>
        <taxon>Caerostris</taxon>
    </lineage>
</organism>
<name>A0AAV4PRV8_CAEEX</name>
<dbReference type="Proteomes" id="UP001054945">
    <property type="component" value="Unassembled WGS sequence"/>
</dbReference>
<proteinExistence type="predicted"/>
<sequence>MCVSNVVHASNVRYSYPLSQCYCTILSDAYPNVQCFCNNPIQRASNVQCYCTIHSDAYPLSNAVAQSYPDAYPMFNVFAQSNSMHPMSNVIVQSIACNVIAQYRLSNVIAHNQSYPMLLHSPIRCSIVIAQSNRCPMLMQFQCYFHNPIVQCVAQSNQMSIVIAQSNSARNPKLFVAPLFSYLCI</sequence>
<gene>
    <name evidence="1" type="ORF">CEXT_815331</name>
</gene>
<dbReference type="EMBL" id="BPLR01005105">
    <property type="protein sequence ID" value="GIX99849.1"/>
    <property type="molecule type" value="Genomic_DNA"/>
</dbReference>
<evidence type="ECO:0000313" key="2">
    <source>
        <dbReference type="Proteomes" id="UP001054945"/>
    </source>
</evidence>
<comment type="caution">
    <text evidence="1">The sequence shown here is derived from an EMBL/GenBank/DDBJ whole genome shotgun (WGS) entry which is preliminary data.</text>
</comment>
<reference evidence="1 2" key="1">
    <citation type="submission" date="2021-06" db="EMBL/GenBank/DDBJ databases">
        <title>Caerostris extrusa draft genome.</title>
        <authorList>
            <person name="Kono N."/>
            <person name="Arakawa K."/>
        </authorList>
    </citation>
    <scope>NUCLEOTIDE SEQUENCE [LARGE SCALE GENOMIC DNA]</scope>
</reference>
<accession>A0AAV4PRV8</accession>